<dbReference type="KEGG" id="bid:Bind_1906"/>
<dbReference type="PRINTS" id="PR00368">
    <property type="entry name" value="FADPNR"/>
</dbReference>
<reference evidence="3" key="1">
    <citation type="submission" date="2008-03" db="EMBL/GenBank/DDBJ databases">
        <title>Complete sequence of chromosome of Beijerinckia indica subsp. indica ATCC 9039.</title>
        <authorList>
            <consortium name="US DOE Joint Genome Institute"/>
            <person name="Copeland A."/>
            <person name="Lucas S."/>
            <person name="Lapidus A."/>
            <person name="Glavina del Rio T."/>
            <person name="Dalin E."/>
            <person name="Tice H."/>
            <person name="Bruce D."/>
            <person name="Goodwin L."/>
            <person name="Pitluck S."/>
            <person name="LaButti K."/>
            <person name="Schmutz J."/>
            <person name="Larimer F."/>
            <person name="Land M."/>
            <person name="Hauser L."/>
            <person name="Kyrpides N."/>
            <person name="Mikhailova N."/>
            <person name="Dunfield P.F."/>
            <person name="Dedysh S.N."/>
            <person name="Liesack W."/>
            <person name="Saw J.H."/>
            <person name="Alam M."/>
            <person name="Chen Y."/>
            <person name="Murrell J.C."/>
            <person name="Richardson P."/>
        </authorList>
    </citation>
    <scope>NUCLEOTIDE SEQUENCE [LARGE SCALE GENOMIC DNA]</scope>
    <source>
        <strain evidence="3">ATCC 9039 / DSM 1715 / NCIMB 8712</strain>
    </source>
</reference>
<evidence type="ECO:0000313" key="3">
    <source>
        <dbReference type="Proteomes" id="UP000001695"/>
    </source>
</evidence>
<dbReference type="Gene3D" id="3.50.50.60">
    <property type="entry name" value="FAD/NAD(P)-binding domain"/>
    <property type="match status" value="2"/>
</dbReference>
<evidence type="ECO:0000313" key="2">
    <source>
        <dbReference type="EMBL" id="ACB95530.1"/>
    </source>
</evidence>
<dbReference type="Pfam" id="PF13738">
    <property type="entry name" value="Pyr_redox_3"/>
    <property type="match status" value="1"/>
</dbReference>
<sequence length="379" mass="41250">MTRPAPSFPPKKVNVAIIGAGPAGIGMGRVLRDLAIPGVTILERNRIGASFHLWPTTTRFITPSFPSNAFGLTDLNAISFDSSPAYALKREHLSGAEYVSYLEEAVDVFGLDVASPINITGLDPEGTDIVLHTNVGDITAHFVIWAAGQFQYPNLSAVPGSEHGIHSSQIRLWSDYPGDEVVIVGGYESGMDAAIGFANAGKKVTLLNRSAVWESDDTNPGVTLSPLTSQRLNAALQQKQPIELIGDAHVVRIERLGEIVKVHAADGRFWTTRTFPVLATGFTGSASLIDHWFERDDQGHHVLTDQDESTILSGLFRVGPEVRHKGSPLAFIYEFRQRFAVVGEAIAKRLGIDTTPLNAYRARNMFRDDPACKNHEGSR</sequence>
<evidence type="ECO:0008006" key="4">
    <source>
        <dbReference type="Google" id="ProtNLM"/>
    </source>
</evidence>
<dbReference type="PANTHER" id="PTHR43539:SF89">
    <property type="entry name" value="NAD(P)-BINDING DOMAIN-CONTAINING PROTEIN"/>
    <property type="match status" value="1"/>
</dbReference>
<dbReference type="HOGENOM" id="CLU_037483_0_0_5"/>
<dbReference type="GO" id="GO:0050660">
    <property type="term" value="F:flavin adenine dinucleotide binding"/>
    <property type="evidence" value="ECO:0007669"/>
    <property type="project" value="TreeGrafter"/>
</dbReference>
<dbReference type="Proteomes" id="UP000001695">
    <property type="component" value="Chromosome"/>
</dbReference>
<dbReference type="InterPro" id="IPR050982">
    <property type="entry name" value="Auxin_biosynth/cation_transpt"/>
</dbReference>
<dbReference type="RefSeq" id="WP_012384887.1">
    <property type="nucleotide sequence ID" value="NC_010581.1"/>
</dbReference>
<dbReference type="SUPFAM" id="SSF51905">
    <property type="entry name" value="FAD/NAD(P)-binding domain"/>
    <property type="match status" value="1"/>
</dbReference>
<name>B2IED2_BEII9</name>
<keyword evidence="1" id="KW-0560">Oxidoreductase</keyword>
<organism evidence="2 3">
    <name type="scientific">Beijerinckia indica subsp. indica (strain ATCC 9039 / DSM 1715 / NCIMB 8712)</name>
    <dbReference type="NCBI Taxonomy" id="395963"/>
    <lineage>
        <taxon>Bacteria</taxon>
        <taxon>Pseudomonadati</taxon>
        <taxon>Pseudomonadota</taxon>
        <taxon>Alphaproteobacteria</taxon>
        <taxon>Hyphomicrobiales</taxon>
        <taxon>Beijerinckiaceae</taxon>
        <taxon>Beijerinckia</taxon>
    </lineage>
</organism>
<dbReference type="PANTHER" id="PTHR43539">
    <property type="entry name" value="FLAVIN-BINDING MONOOXYGENASE-LIKE PROTEIN (AFU_ORTHOLOGUE AFUA_4G09220)"/>
    <property type="match status" value="1"/>
</dbReference>
<evidence type="ECO:0000256" key="1">
    <source>
        <dbReference type="ARBA" id="ARBA00023002"/>
    </source>
</evidence>
<dbReference type="OrthoDB" id="178899at2"/>
<reference evidence="2 3" key="2">
    <citation type="journal article" date="2010" name="J. Bacteriol.">
        <title>Complete genome sequence of Beijerinckia indica subsp. indica.</title>
        <authorList>
            <person name="Tamas I."/>
            <person name="Dedysh S.N."/>
            <person name="Liesack W."/>
            <person name="Stott M.B."/>
            <person name="Alam M."/>
            <person name="Murrell J.C."/>
            <person name="Dunfield P.F."/>
        </authorList>
    </citation>
    <scope>NUCLEOTIDE SEQUENCE [LARGE SCALE GENOMIC DNA]</scope>
    <source>
        <strain evidence="3">ATCC 9039 / DSM 1715 / NCIMB 8712</strain>
    </source>
</reference>
<dbReference type="STRING" id="395963.Bind_1906"/>
<dbReference type="eggNOG" id="COG2072">
    <property type="taxonomic scope" value="Bacteria"/>
</dbReference>
<proteinExistence type="predicted"/>
<keyword evidence="3" id="KW-1185">Reference proteome</keyword>
<dbReference type="GO" id="GO:0004497">
    <property type="term" value="F:monooxygenase activity"/>
    <property type="evidence" value="ECO:0007669"/>
    <property type="project" value="TreeGrafter"/>
</dbReference>
<accession>B2IED2</accession>
<dbReference type="InterPro" id="IPR036188">
    <property type="entry name" value="FAD/NAD-bd_sf"/>
</dbReference>
<dbReference type="AlphaFoldDB" id="B2IED2"/>
<dbReference type="EMBL" id="CP001016">
    <property type="protein sequence ID" value="ACB95530.1"/>
    <property type="molecule type" value="Genomic_DNA"/>
</dbReference>
<gene>
    <name evidence="2" type="ordered locus">Bind_1906</name>
</gene>
<protein>
    <recommendedName>
        <fullName evidence="4">Monooxygenase</fullName>
    </recommendedName>
</protein>
<dbReference type="PRINTS" id="PR00469">
    <property type="entry name" value="PNDRDTASEII"/>
</dbReference>